<sequence>MTLPSKYRFLLDEPGPRILTEGLRLYGTREVAGSGSNPTILQWARELDIPYNADAIPWCGLYMAIVAHRAGWPTTSQPLWARSWATWQTRAERPSLGDILIFSRGPAHGHVGIYVGESATAFHVLGGNQGDTVSIVPIARSRLLAARRPTWRISEPENRRPITITGRTSRLSTNEA</sequence>
<dbReference type="InterPro" id="IPR007921">
    <property type="entry name" value="CHAP_dom"/>
</dbReference>
<reference evidence="3" key="1">
    <citation type="submission" date="2020-04" db="EMBL/GenBank/DDBJ databases">
        <authorList>
            <person name="Chiriac C."/>
            <person name="Salcher M."/>
            <person name="Ghai R."/>
            <person name="Kavagutti S V."/>
        </authorList>
    </citation>
    <scope>NUCLEOTIDE SEQUENCE</scope>
</reference>
<evidence type="ECO:0000259" key="2">
    <source>
        <dbReference type="Pfam" id="PF05257"/>
    </source>
</evidence>
<dbReference type="NCBIfam" id="TIGR02594">
    <property type="entry name" value="TIGR02594 family protein"/>
    <property type="match status" value="1"/>
</dbReference>
<keyword evidence="1" id="KW-0929">Antimicrobial</keyword>
<name>A0A6J5NGW7_9CAUD</name>
<dbReference type="GO" id="GO:0001897">
    <property type="term" value="P:symbiont-mediated cytolysis of host cell"/>
    <property type="evidence" value="ECO:0007669"/>
    <property type="project" value="UniProtKB-ARBA"/>
</dbReference>
<dbReference type="InterPro" id="IPR038765">
    <property type="entry name" value="Papain-like_cys_pep_sf"/>
</dbReference>
<dbReference type="InterPro" id="IPR013423">
    <property type="entry name" value="CHP02594"/>
</dbReference>
<feature type="domain" description="Peptidase C51" evidence="2">
    <location>
        <begin position="53"/>
        <end position="128"/>
    </location>
</feature>
<dbReference type="SUPFAM" id="SSF54001">
    <property type="entry name" value="Cysteine proteinases"/>
    <property type="match status" value="1"/>
</dbReference>
<evidence type="ECO:0000256" key="1">
    <source>
        <dbReference type="ARBA" id="ARBA00022529"/>
    </source>
</evidence>
<protein>
    <submittedName>
        <fullName evidence="3">TIGR02594, TIGR02594 family protein</fullName>
    </submittedName>
</protein>
<gene>
    <name evidence="3" type="ORF">UFOVP706_13</name>
</gene>
<dbReference type="EMBL" id="LR796682">
    <property type="protein sequence ID" value="CAB4158499.1"/>
    <property type="molecule type" value="Genomic_DNA"/>
</dbReference>
<dbReference type="Gene3D" id="3.90.1720.10">
    <property type="entry name" value="endopeptidase domain like (from Nostoc punctiforme)"/>
    <property type="match status" value="1"/>
</dbReference>
<proteinExistence type="predicted"/>
<organism evidence="3">
    <name type="scientific">uncultured Caudovirales phage</name>
    <dbReference type="NCBI Taxonomy" id="2100421"/>
    <lineage>
        <taxon>Viruses</taxon>
        <taxon>Duplodnaviria</taxon>
        <taxon>Heunggongvirae</taxon>
        <taxon>Uroviricota</taxon>
        <taxon>Caudoviricetes</taxon>
        <taxon>Peduoviridae</taxon>
        <taxon>Maltschvirus</taxon>
        <taxon>Maltschvirus maltsch</taxon>
    </lineage>
</organism>
<evidence type="ECO:0000313" key="3">
    <source>
        <dbReference type="EMBL" id="CAB4158499.1"/>
    </source>
</evidence>
<dbReference type="Pfam" id="PF05257">
    <property type="entry name" value="CHAP"/>
    <property type="match status" value="1"/>
</dbReference>
<accession>A0A6J5NGW7</accession>